<dbReference type="InterPro" id="IPR008306">
    <property type="entry name" value="UCP018008"/>
</dbReference>
<sequence>MRTCFGVDLAWGEGTPARPPNETGLVRLGADGTVLDAGWARGVEAVAAWLAERMSPGDVVAIDAPLVVANDRGMRESEREVGQRYGRWKVAANPTNLGTRRLAGVALRRRLEASVAGFAVVSGLEPPGAEAVSAFECFPYTTLVGAAELGYDRERPRYKRPNAALPAAERRAFRARECDDLIERMTRLAAADPPLDLRSHRVTAALLDERSPLADRPYKHREDLLDAALCAWTAALWARHGLERCQVLGLGAAPDTDGRPSTIVAPARPEQRR</sequence>
<evidence type="ECO:0000313" key="2">
    <source>
        <dbReference type="Proteomes" id="UP001260072"/>
    </source>
</evidence>
<comment type="caution">
    <text evidence="1">The sequence shown here is derived from an EMBL/GenBank/DDBJ whole genome shotgun (WGS) entry which is preliminary data.</text>
</comment>
<dbReference type="EMBL" id="JAVKGS010000003">
    <property type="protein sequence ID" value="MDR5692713.1"/>
    <property type="molecule type" value="Genomic_DNA"/>
</dbReference>
<keyword evidence="2" id="KW-1185">Reference proteome</keyword>
<name>A0ABU1FLR7_9MICO</name>
<dbReference type="RefSeq" id="WP_310521097.1">
    <property type="nucleotide sequence ID" value="NZ_BAABBS010000001.1"/>
</dbReference>
<dbReference type="PIRSF" id="PIRSF018008">
    <property type="entry name" value="UCP018008"/>
    <property type="match status" value="1"/>
</dbReference>
<accession>A0ABU1FLR7</accession>
<organism evidence="1 2">
    <name type="scientific">Agromyces indicus</name>
    <dbReference type="NCBI Taxonomy" id="758919"/>
    <lineage>
        <taxon>Bacteria</taxon>
        <taxon>Bacillati</taxon>
        <taxon>Actinomycetota</taxon>
        <taxon>Actinomycetes</taxon>
        <taxon>Micrococcales</taxon>
        <taxon>Microbacteriaceae</taxon>
        <taxon>Agromyces</taxon>
    </lineage>
</organism>
<dbReference type="InterPro" id="IPR007362">
    <property type="entry name" value="DUF429"/>
</dbReference>
<evidence type="ECO:0000313" key="1">
    <source>
        <dbReference type="EMBL" id="MDR5692713.1"/>
    </source>
</evidence>
<dbReference type="Pfam" id="PF04250">
    <property type="entry name" value="DUF429"/>
    <property type="match status" value="1"/>
</dbReference>
<protein>
    <submittedName>
        <fullName evidence="1">DUF429 domain-containing protein</fullName>
    </submittedName>
</protein>
<reference evidence="2" key="1">
    <citation type="submission" date="2023-07" db="EMBL/GenBank/DDBJ databases">
        <title>Description of three actinobacteria isolated from air of manufacturing shop in a pharmaceutical factory.</title>
        <authorList>
            <person name="Zhang D.-F."/>
        </authorList>
    </citation>
    <scope>NUCLEOTIDE SEQUENCE [LARGE SCALE GENOMIC DNA]</scope>
    <source>
        <strain evidence="2">CCTCC AB 2011122</strain>
    </source>
</reference>
<proteinExistence type="predicted"/>
<gene>
    <name evidence="1" type="ORF">RH861_11650</name>
</gene>
<dbReference type="Proteomes" id="UP001260072">
    <property type="component" value="Unassembled WGS sequence"/>
</dbReference>